<organism evidence="3 4">
    <name type="scientific">Glycomyces artemisiae</name>
    <dbReference type="NCBI Taxonomy" id="1076443"/>
    <lineage>
        <taxon>Bacteria</taxon>
        <taxon>Bacillati</taxon>
        <taxon>Actinomycetota</taxon>
        <taxon>Actinomycetes</taxon>
        <taxon>Glycomycetales</taxon>
        <taxon>Glycomycetaceae</taxon>
        <taxon>Glycomyces</taxon>
    </lineage>
</organism>
<dbReference type="Proteomes" id="UP000574690">
    <property type="component" value="Unassembled WGS sequence"/>
</dbReference>
<feature type="compositionally biased region" description="Basic and acidic residues" evidence="2">
    <location>
        <begin position="40"/>
        <end position="53"/>
    </location>
</feature>
<gene>
    <name evidence="3" type="ORF">HOQ43_06790</name>
</gene>
<dbReference type="SUPFAM" id="SSF57997">
    <property type="entry name" value="Tropomyosin"/>
    <property type="match status" value="1"/>
</dbReference>
<accession>A0A850C1N8</accession>
<sequence length="405" mass="44975">MKPTAQRRRDRRDLLDVLLGRMLRGVLTVPERALLAETVREEQRTADQTRRSLGETSNAYGKHRAAADAAIREAEQLAENFQGRAQAYEQRALDAEEQLTAYRAFGEQRFGEPVDPASLWPMSAVEAILEAKTRAEQAEDLLRVAHKTSNEAEQQRAAAEQALGRSENAREHLRRRYGEAARAAEQAEAVTAETKRLMDRRTRTLRERAERAERDLATLREGVRECGGDPTTVQNVYAQLRMWRNSAQQAEHRAARYRLAWMACRRDRKADRAAMADEAHIVAAAHRAARYGSELFAAGRTEAERELGRRILAAFTEPEPTPTASAALTVDEAADNLRQWAAAGIPAADLLAEPDEPTRPVSLGRPCAYCGHARNHHPCGGPCCVGNTETRCGCPTFTAAEPAHQ</sequence>
<proteinExistence type="predicted"/>
<comment type="caution">
    <text evidence="3">The sequence shown here is derived from an EMBL/GenBank/DDBJ whole genome shotgun (WGS) entry which is preliminary data.</text>
</comment>
<keyword evidence="1" id="KW-0175">Coiled coil</keyword>
<feature type="region of interest" description="Disordered" evidence="2">
    <location>
        <begin position="40"/>
        <end position="61"/>
    </location>
</feature>
<evidence type="ECO:0000313" key="3">
    <source>
        <dbReference type="EMBL" id="NUQ88154.1"/>
    </source>
</evidence>
<evidence type="ECO:0000256" key="1">
    <source>
        <dbReference type="SAM" id="Coils"/>
    </source>
</evidence>
<evidence type="ECO:0000313" key="4">
    <source>
        <dbReference type="Proteomes" id="UP000574690"/>
    </source>
</evidence>
<dbReference type="EMBL" id="JABFXE010000286">
    <property type="protein sequence ID" value="NUQ88154.1"/>
    <property type="molecule type" value="Genomic_DNA"/>
</dbReference>
<evidence type="ECO:0000256" key="2">
    <source>
        <dbReference type="SAM" id="MobiDB-lite"/>
    </source>
</evidence>
<feature type="coiled-coil region" evidence="1">
    <location>
        <begin position="64"/>
        <end position="98"/>
    </location>
</feature>
<dbReference type="AlphaFoldDB" id="A0A850C1N8"/>
<protein>
    <submittedName>
        <fullName evidence="3">Uncharacterized protein</fullName>
    </submittedName>
</protein>
<name>A0A850C1N8_9ACTN</name>
<reference evidence="3 4" key="1">
    <citation type="submission" date="2020-05" db="EMBL/GenBank/DDBJ databases">
        <title>DNA-SIP metagenomic assembled genomes.</title>
        <authorList>
            <person name="Yu J."/>
        </authorList>
    </citation>
    <scope>NUCLEOTIDE SEQUENCE [LARGE SCALE GENOMIC DNA]</scope>
    <source>
        <strain evidence="3">Bin5.27</strain>
    </source>
</reference>
<feature type="region of interest" description="Disordered" evidence="2">
    <location>
        <begin position="150"/>
        <end position="169"/>
    </location>
</feature>